<evidence type="ECO:0000256" key="1">
    <source>
        <dbReference type="SAM" id="Phobius"/>
    </source>
</evidence>
<dbReference type="AlphaFoldDB" id="A0AAN5CHS9"/>
<dbReference type="Proteomes" id="UP001328107">
    <property type="component" value="Unassembled WGS sequence"/>
</dbReference>
<keyword evidence="1" id="KW-0472">Membrane</keyword>
<organism evidence="2 3">
    <name type="scientific">Pristionchus mayeri</name>
    <dbReference type="NCBI Taxonomy" id="1317129"/>
    <lineage>
        <taxon>Eukaryota</taxon>
        <taxon>Metazoa</taxon>
        <taxon>Ecdysozoa</taxon>
        <taxon>Nematoda</taxon>
        <taxon>Chromadorea</taxon>
        <taxon>Rhabditida</taxon>
        <taxon>Rhabditina</taxon>
        <taxon>Diplogasteromorpha</taxon>
        <taxon>Diplogasteroidea</taxon>
        <taxon>Neodiplogasteridae</taxon>
        <taxon>Pristionchus</taxon>
    </lineage>
</organism>
<evidence type="ECO:0008006" key="4">
    <source>
        <dbReference type="Google" id="ProtNLM"/>
    </source>
</evidence>
<keyword evidence="3" id="KW-1185">Reference proteome</keyword>
<reference evidence="3" key="1">
    <citation type="submission" date="2022-10" db="EMBL/GenBank/DDBJ databases">
        <title>Genome assembly of Pristionchus species.</title>
        <authorList>
            <person name="Yoshida K."/>
            <person name="Sommer R.J."/>
        </authorList>
    </citation>
    <scope>NUCLEOTIDE SEQUENCE [LARGE SCALE GENOMIC DNA]</scope>
    <source>
        <strain evidence="3">RS5460</strain>
    </source>
</reference>
<proteinExistence type="predicted"/>
<gene>
    <name evidence="2" type="ORF">PMAYCL1PPCAC_14868</name>
</gene>
<dbReference type="EMBL" id="BTRK01000004">
    <property type="protein sequence ID" value="GMR44673.1"/>
    <property type="molecule type" value="Genomic_DNA"/>
</dbReference>
<feature type="non-terminal residue" evidence="2">
    <location>
        <position position="1"/>
    </location>
</feature>
<feature type="transmembrane region" description="Helical" evidence="1">
    <location>
        <begin position="48"/>
        <end position="68"/>
    </location>
</feature>
<keyword evidence="1" id="KW-0812">Transmembrane</keyword>
<feature type="non-terminal residue" evidence="2">
    <location>
        <position position="69"/>
    </location>
</feature>
<feature type="transmembrane region" description="Helical" evidence="1">
    <location>
        <begin position="12"/>
        <end position="36"/>
    </location>
</feature>
<accession>A0AAN5CHS9</accession>
<name>A0AAN5CHS9_9BILA</name>
<evidence type="ECO:0000313" key="2">
    <source>
        <dbReference type="EMBL" id="GMR44673.1"/>
    </source>
</evidence>
<comment type="caution">
    <text evidence="2">The sequence shown here is derived from an EMBL/GenBank/DDBJ whole genome shotgun (WGS) entry which is preliminary data.</text>
</comment>
<evidence type="ECO:0000313" key="3">
    <source>
        <dbReference type="Proteomes" id="UP001328107"/>
    </source>
</evidence>
<protein>
    <recommendedName>
        <fullName evidence="4">G protein-coupled receptor</fullName>
    </recommendedName>
</protein>
<sequence length="69" mass="7383">LNRHKDENLRSAQTIVIQGLVLFLFLGLPLVPGLVAAAQPDVYAQTQIGVVIGEMALICSTLLNSIVII</sequence>
<keyword evidence="1" id="KW-1133">Transmembrane helix</keyword>